<dbReference type="PANTHER" id="PTHR30065">
    <property type="entry name" value="FLAGELLAR BIOSYNTHETIC PROTEIN FLIR"/>
    <property type="match status" value="1"/>
</dbReference>
<dbReference type="GO" id="GO:0044780">
    <property type="term" value="P:bacterial-type flagellum assembly"/>
    <property type="evidence" value="ECO:0007669"/>
    <property type="project" value="UniProtKB-UniRule"/>
</dbReference>
<evidence type="ECO:0000256" key="5">
    <source>
        <dbReference type="ARBA" id="ARBA00022692"/>
    </source>
</evidence>
<dbReference type="InterPro" id="IPR006303">
    <property type="entry name" value="FliR"/>
</dbReference>
<evidence type="ECO:0000256" key="9">
    <source>
        <dbReference type="NCBIfam" id="TIGR01400"/>
    </source>
</evidence>
<evidence type="ECO:0000256" key="6">
    <source>
        <dbReference type="ARBA" id="ARBA00022989"/>
    </source>
</evidence>
<evidence type="ECO:0000313" key="12">
    <source>
        <dbReference type="Proteomes" id="UP000326914"/>
    </source>
</evidence>
<feature type="transmembrane region" description="Helical" evidence="10">
    <location>
        <begin position="42"/>
        <end position="59"/>
    </location>
</feature>
<dbReference type="AlphaFoldDB" id="A0A5J6ZD24"/>
<feature type="transmembrane region" description="Helical" evidence="10">
    <location>
        <begin position="211"/>
        <end position="233"/>
    </location>
</feature>
<evidence type="ECO:0000256" key="7">
    <source>
        <dbReference type="ARBA" id="ARBA00023136"/>
    </source>
</evidence>
<dbReference type="GO" id="GO:0005886">
    <property type="term" value="C:plasma membrane"/>
    <property type="evidence" value="ECO:0007669"/>
    <property type="project" value="UniProtKB-SubCell"/>
</dbReference>
<gene>
    <name evidence="11" type="primary">fliR</name>
    <name evidence="11" type="ORF">FQV32_00635</name>
</gene>
<dbReference type="Proteomes" id="UP000326914">
    <property type="component" value="Chromosome"/>
</dbReference>
<dbReference type="NCBIfam" id="TIGR01400">
    <property type="entry name" value="fliR"/>
    <property type="match status" value="1"/>
</dbReference>
<dbReference type="Pfam" id="PF01311">
    <property type="entry name" value="Bac_export_1"/>
    <property type="match status" value="1"/>
</dbReference>
<keyword evidence="8 10" id="KW-0975">Bacterial flagellum</keyword>
<evidence type="ECO:0000256" key="10">
    <source>
        <dbReference type="RuleBase" id="RU362071"/>
    </source>
</evidence>
<keyword evidence="11" id="KW-0282">Flagellum</keyword>
<sequence length="259" mass="29437">MLTFNNLQLITIISNFFFPLVRILAFFSTVPVFNDYHVNKSTKIVLSVLISWIISPFLPQIKIELFSLSGLLVLLEQILIGVTLGFTCQFLFATINFSGELIGLQMGLSFATFFNANNNIGVSVTSRLLNILMLSFFLSINAHLYLISILIYSFHSLPINIICFNNSIFFSLLKFSSNIFLNSIMLIFPIIIFLLLSSLIMSILNRLSPQISIFSIGFPLNLLIGILMLYYLMLISFPVFSYLFNQLVLFLSNTFLKLQ</sequence>
<proteinExistence type="inferred from homology"/>
<evidence type="ECO:0000313" key="11">
    <source>
        <dbReference type="EMBL" id="QFQ31933.1"/>
    </source>
</evidence>
<dbReference type="PANTHER" id="PTHR30065:SF8">
    <property type="entry name" value="FLAGELLAR BIOSYNTHETIC PROTEIN FLIR"/>
    <property type="match status" value="1"/>
</dbReference>
<evidence type="ECO:0000256" key="2">
    <source>
        <dbReference type="ARBA" id="ARBA00009772"/>
    </source>
</evidence>
<feature type="transmembrane region" description="Helical" evidence="10">
    <location>
        <begin position="179"/>
        <end position="204"/>
    </location>
</feature>
<evidence type="ECO:0000256" key="3">
    <source>
        <dbReference type="ARBA" id="ARBA00021717"/>
    </source>
</evidence>
<feature type="transmembrane region" description="Helical" evidence="10">
    <location>
        <begin position="98"/>
        <end position="116"/>
    </location>
</feature>
<evidence type="ECO:0000256" key="8">
    <source>
        <dbReference type="ARBA" id="ARBA00023143"/>
    </source>
</evidence>
<dbReference type="RefSeq" id="WP_158345979.1">
    <property type="nucleotide sequence ID" value="NZ_CP042426.1"/>
</dbReference>
<evidence type="ECO:0000256" key="4">
    <source>
        <dbReference type="ARBA" id="ARBA00022475"/>
    </source>
</evidence>
<keyword evidence="5 10" id="KW-0812">Transmembrane</keyword>
<feature type="transmembrane region" description="Helical" evidence="10">
    <location>
        <begin position="7"/>
        <end position="30"/>
    </location>
</feature>
<comment type="subcellular location">
    <subcellularLocation>
        <location evidence="10">Cell membrane</location>
        <topology evidence="10">Multi-pass membrane protein</topology>
    </subcellularLocation>
    <subcellularLocation>
        <location evidence="10">Bacterial flagellum basal body</location>
    </subcellularLocation>
</comment>
<keyword evidence="6 10" id="KW-1133">Transmembrane helix</keyword>
<keyword evidence="4 10" id="KW-1003">Cell membrane</keyword>
<dbReference type="GO" id="GO:0006605">
    <property type="term" value="P:protein targeting"/>
    <property type="evidence" value="ECO:0007669"/>
    <property type="project" value="UniProtKB-UniRule"/>
</dbReference>
<protein>
    <recommendedName>
        <fullName evidence="3 9">Flagellar biosynthetic protein FliR</fullName>
    </recommendedName>
</protein>
<keyword evidence="11" id="KW-0969">Cilium</keyword>
<feature type="transmembrane region" description="Helical" evidence="10">
    <location>
        <begin position="71"/>
        <end position="92"/>
    </location>
</feature>
<dbReference type="InterPro" id="IPR002010">
    <property type="entry name" value="T3SS_IM_R"/>
</dbReference>
<keyword evidence="7 10" id="KW-0472">Membrane</keyword>
<dbReference type="OrthoDB" id="9797790at2"/>
<dbReference type="EMBL" id="CP042426">
    <property type="protein sequence ID" value="QFQ31933.1"/>
    <property type="molecule type" value="Genomic_DNA"/>
</dbReference>
<keyword evidence="11" id="KW-0966">Cell projection</keyword>
<organism evidence="11 12">
    <name type="scientific">Buchnera aphidicola</name>
    <name type="common">Aphis gossypii</name>
    <dbReference type="NCBI Taxonomy" id="98785"/>
    <lineage>
        <taxon>Bacteria</taxon>
        <taxon>Pseudomonadati</taxon>
        <taxon>Pseudomonadota</taxon>
        <taxon>Gammaproteobacteria</taxon>
        <taxon>Enterobacterales</taxon>
        <taxon>Erwiniaceae</taxon>
        <taxon>Buchnera</taxon>
    </lineage>
</organism>
<evidence type="ECO:0000256" key="1">
    <source>
        <dbReference type="ARBA" id="ARBA00002578"/>
    </source>
</evidence>
<feature type="transmembrane region" description="Helical" evidence="10">
    <location>
        <begin position="128"/>
        <end position="152"/>
    </location>
</feature>
<comment type="function">
    <text evidence="1 10">Role in flagellar biosynthesis.</text>
</comment>
<accession>A0A5J6ZD24</accession>
<dbReference type="GO" id="GO:0009425">
    <property type="term" value="C:bacterial-type flagellum basal body"/>
    <property type="evidence" value="ECO:0007669"/>
    <property type="project" value="UniProtKB-SubCell"/>
</dbReference>
<comment type="similarity">
    <text evidence="2 10">Belongs to the FliR/MopE/SpaR family.</text>
</comment>
<dbReference type="PRINTS" id="PR00953">
    <property type="entry name" value="TYPE3IMRPROT"/>
</dbReference>
<reference evidence="11 12" key="1">
    <citation type="submission" date="2019-07" db="EMBL/GenBank/DDBJ databases">
        <title>Buchnera limit thermal tolerance of host aphids.</title>
        <authorList>
            <person name="Zhang B."/>
            <person name="Moran N."/>
        </authorList>
    </citation>
    <scope>NUCLEOTIDE SEQUENCE [LARGE SCALE GENOMIC DNA]</scope>
    <source>
        <strain evidence="11 12">Ago-UT1</strain>
    </source>
</reference>
<name>A0A5J6ZD24_9GAMM</name>